<gene>
    <name evidence="2" type="ORF">GPUH_LOCUS1998</name>
</gene>
<keyword evidence="1" id="KW-0812">Transmembrane</keyword>
<accession>A0A183CZV7</accession>
<dbReference type="PANTHER" id="PTHR10796:SF103">
    <property type="entry name" value="SSD DOMAIN-CONTAINING PROTEIN"/>
    <property type="match status" value="1"/>
</dbReference>
<feature type="transmembrane region" description="Helical" evidence="1">
    <location>
        <begin position="77"/>
        <end position="96"/>
    </location>
</feature>
<keyword evidence="1" id="KW-1133">Transmembrane helix</keyword>
<evidence type="ECO:0000313" key="2">
    <source>
        <dbReference type="EMBL" id="VDK31433.1"/>
    </source>
</evidence>
<dbReference type="AlphaFoldDB" id="A0A183CZV7"/>
<keyword evidence="3" id="KW-1185">Reference proteome</keyword>
<protein>
    <submittedName>
        <fullName evidence="4">SSD domain-containing protein</fullName>
    </submittedName>
</protein>
<dbReference type="EMBL" id="UYRT01002753">
    <property type="protein sequence ID" value="VDK31433.1"/>
    <property type="molecule type" value="Genomic_DNA"/>
</dbReference>
<dbReference type="GO" id="GO:0030659">
    <property type="term" value="C:cytoplasmic vesicle membrane"/>
    <property type="evidence" value="ECO:0007669"/>
    <property type="project" value="TreeGrafter"/>
</dbReference>
<sequence>MEEKFIITDRRSDGIEVISGFFWSITYHNMENFLNVQDLMERRRGIIAKYAKFFNISSHHPLEKVPTESAASAPANFIQTAVSAVILMTILVYLFINDLCAVVSVVVSILSICVGTLAYLHLWNVRLDAVSLISMLMSVGFSPISIIVGSDSNVKELSISSSSNISSGSDVGSIDTQTRLLVTLKGVGWPVVQSGLSTLLGMIPMTVVHAYVVAVFWKTVILVTVLGMLHALVLLPVIFLIFGDLKCCVNRLCCLK</sequence>
<dbReference type="InterPro" id="IPR051697">
    <property type="entry name" value="Patched_domain-protein"/>
</dbReference>
<organism evidence="4">
    <name type="scientific">Gongylonema pulchrum</name>
    <dbReference type="NCBI Taxonomy" id="637853"/>
    <lineage>
        <taxon>Eukaryota</taxon>
        <taxon>Metazoa</taxon>
        <taxon>Ecdysozoa</taxon>
        <taxon>Nematoda</taxon>
        <taxon>Chromadorea</taxon>
        <taxon>Rhabditida</taxon>
        <taxon>Spirurina</taxon>
        <taxon>Spiruromorpha</taxon>
        <taxon>Spiruroidea</taxon>
        <taxon>Gongylonematidae</taxon>
        <taxon>Gongylonema</taxon>
    </lineage>
</organism>
<feature type="transmembrane region" description="Helical" evidence="1">
    <location>
        <begin position="102"/>
        <end position="122"/>
    </location>
</feature>
<reference evidence="2 3" key="2">
    <citation type="submission" date="2018-11" db="EMBL/GenBank/DDBJ databases">
        <authorList>
            <consortium name="Pathogen Informatics"/>
        </authorList>
    </citation>
    <scope>NUCLEOTIDE SEQUENCE [LARGE SCALE GENOMIC DNA]</scope>
</reference>
<dbReference type="OrthoDB" id="6510177at2759"/>
<dbReference type="GO" id="GO:0005886">
    <property type="term" value="C:plasma membrane"/>
    <property type="evidence" value="ECO:0007669"/>
    <property type="project" value="TreeGrafter"/>
</dbReference>
<feature type="transmembrane region" description="Helical" evidence="1">
    <location>
        <begin position="129"/>
        <end position="148"/>
    </location>
</feature>
<reference evidence="4" key="1">
    <citation type="submission" date="2016-06" db="UniProtKB">
        <authorList>
            <consortium name="WormBaseParasite"/>
        </authorList>
    </citation>
    <scope>IDENTIFICATION</scope>
</reference>
<feature type="transmembrane region" description="Helical" evidence="1">
    <location>
        <begin position="220"/>
        <end position="242"/>
    </location>
</feature>
<dbReference type="WBParaSite" id="GPUH_0000200301-mRNA-1">
    <property type="protein sequence ID" value="GPUH_0000200301-mRNA-1"/>
    <property type="gene ID" value="GPUH_0000200301"/>
</dbReference>
<evidence type="ECO:0000313" key="4">
    <source>
        <dbReference type="WBParaSite" id="GPUH_0000200301-mRNA-1"/>
    </source>
</evidence>
<evidence type="ECO:0000313" key="3">
    <source>
        <dbReference type="Proteomes" id="UP000271098"/>
    </source>
</evidence>
<evidence type="ECO:0000256" key="1">
    <source>
        <dbReference type="SAM" id="Phobius"/>
    </source>
</evidence>
<dbReference type="Gene3D" id="1.20.1640.10">
    <property type="entry name" value="Multidrug efflux transporter AcrB transmembrane domain"/>
    <property type="match status" value="1"/>
</dbReference>
<dbReference type="GO" id="GO:0006897">
    <property type="term" value="P:endocytosis"/>
    <property type="evidence" value="ECO:0007669"/>
    <property type="project" value="TreeGrafter"/>
</dbReference>
<dbReference type="GO" id="GO:0022857">
    <property type="term" value="F:transmembrane transporter activity"/>
    <property type="evidence" value="ECO:0007669"/>
    <property type="project" value="InterPro"/>
</dbReference>
<keyword evidence="1" id="KW-0472">Membrane</keyword>
<name>A0A183CZV7_9BILA</name>
<dbReference type="GO" id="GO:0018996">
    <property type="term" value="P:molting cycle, collagen and cuticulin-based cuticle"/>
    <property type="evidence" value="ECO:0007669"/>
    <property type="project" value="TreeGrafter"/>
</dbReference>
<dbReference type="SUPFAM" id="SSF82866">
    <property type="entry name" value="Multidrug efflux transporter AcrB transmembrane domain"/>
    <property type="match status" value="1"/>
</dbReference>
<proteinExistence type="predicted"/>
<dbReference type="Proteomes" id="UP000271098">
    <property type="component" value="Unassembled WGS sequence"/>
</dbReference>
<dbReference type="PRINTS" id="PR00702">
    <property type="entry name" value="ACRIFLAVINRP"/>
</dbReference>
<dbReference type="InterPro" id="IPR001036">
    <property type="entry name" value="Acrflvin-R"/>
</dbReference>
<feature type="transmembrane region" description="Helical" evidence="1">
    <location>
        <begin position="191"/>
        <end position="213"/>
    </location>
</feature>
<dbReference type="PANTHER" id="PTHR10796">
    <property type="entry name" value="PATCHED-RELATED"/>
    <property type="match status" value="1"/>
</dbReference>